<dbReference type="GO" id="GO:0030479">
    <property type="term" value="C:actin cortical patch"/>
    <property type="evidence" value="ECO:0007669"/>
    <property type="project" value="TreeGrafter"/>
</dbReference>
<evidence type="ECO:0000256" key="1">
    <source>
        <dbReference type="ARBA" id="ARBA00022443"/>
    </source>
</evidence>
<keyword evidence="5" id="KW-1185">Reference proteome</keyword>
<feature type="domain" description="SH3" evidence="3">
    <location>
        <begin position="559"/>
        <end position="632"/>
    </location>
</feature>
<dbReference type="GO" id="GO:0097320">
    <property type="term" value="P:plasma membrane tubulation"/>
    <property type="evidence" value="ECO:0007669"/>
    <property type="project" value="TreeGrafter"/>
</dbReference>
<dbReference type="Gene3D" id="2.30.30.40">
    <property type="entry name" value="SH3 Domains"/>
    <property type="match status" value="1"/>
</dbReference>
<dbReference type="InterPro" id="IPR046982">
    <property type="entry name" value="BIN3/RVS161-like"/>
</dbReference>
<dbReference type="GO" id="GO:0043332">
    <property type="term" value="C:mating projection tip"/>
    <property type="evidence" value="ECO:0007669"/>
    <property type="project" value="TreeGrafter"/>
</dbReference>
<evidence type="ECO:0000313" key="4">
    <source>
        <dbReference type="EMBL" id="ODV80142.1"/>
    </source>
</evidence>
<evidence type="ECO:0000313" key="5">
    <source>
        <dbReference type="Proteomes" id="UP000094285"/>
    </source>
</evidence>
<dbReference type="SUPFAM" id="SSF50044">
    <property type="entry name" value="SH3-domain"/>
    <property type="match status" value="1"/>
</dbReference>
<gene>
    <name evidence="4" type="ORF">CANTADRAFT_5810</name>
</gene>
<dbReference type="GO" id="GO:0008289">
    <property type="term" value="F:lipid binding"/>
    <property type="evidence" value="ECO:0007669"/>
    <property type="project" value="TreeGrafter"/>
</dbReference>
<dbReference type="GO" id="GO:1990528">
    <property type="term" value="C:Rvs161p-Rvs167p complex"/>
    <property type="evidence" value="ECO:0007669"/>
    <property type="project" value="TreeGrafter"/>
</dbReference>
<evidence type="ECO:0000256" key="2">
    <source>
        <dbReference type="PROSITE-ProRule" id="PRU00192"/>
    </source>
</evidence>
<dbReference type="InterPro" id="IPR027267">
    <property type="entry name" value="AH/BAR_dom_sf"/>
</dbReference>
<sequence>MNRISKASSDLKDNLKIATHNVKDKITFNSDFNKDDELIDHYKHDIEKCVKGLSFIKNQTKRIGLSYWPRLFKLNLKLVDLFLRLLGESSLHFKGIEQFYEDFDKYSAELEVPLVHPKERELLISSVNEELLNYRSTIELLSFKVKKDWDIHVQQVKMRVDQMNSYLKDTLKLIKKRQVKQLDYNRTHHKVDKLQKKNIPLDEKEHEKLNSLDSKLKSQYDSFEILDNKLKTILPHVLTFLDEFIEDLTKLVICQQLHTLEEVSKRLKHFSTYHGFLAGDNGDLQSYEAIANKWESAITGTRLQIESFIGAINSKNPDLINKEIDEKDKTLSATKMWNKVSQTVTERAHKVKPKDHTNGVFNDYLALDPLKSFLEYNDPQKNRSETYHPTRKVDIDDIIVSKPPASPPLPPLPPRSNTKPLPMVIASKVTTPLPPIPNSQSRVQSPSVPKYAQFHDPLDLEEEDEDDTSSIISDSSFPSVSSISSEVLIQNSTPNLVERDLTRIYNGSKNERQVAPIPDLEPKHDIHPYHSDIFDKTSSITYKLNRINNFFGRILDTTNGGKKLIAKYDFDGKEPGDLSFSKGDVIEIVCDFQNIDTLYINDDKNWLIGRTSSKNTENFRMGFVPSNYLAAT</sequence>
<dbReference type="GO" id="GO:0051666">
    <property type="term" value="P:actin cortical patch localization"/>
    <property type="evidence" value="ECO:0007669"/>
    <property type="project" value="InterPro"/>
</dbReference>
<organism evidence="4 5">
    <name type="scientific">Suhomyces tanzawaensis NRRL Y-17324</name>
    <dbReference type="NCBI Taxonomy" id="984487"/>
    <lineage>
        <taxon>Eukaryota</taxon>
        <taxon>Fungi</taxon>
        <taxon>Dikarya</taxon>
        <taxon>Ascomycota</taxon>
        <taxon>Saccharomycotina</taxon>
        <taxon>Pichiomycetes</taxon>
        <taxon>Debaryomycetaceae</taxon>
        <taxon>Suhomyces</taxon>
    </lineage>
</organism>
<dbReference type="SMART" id="SM00326">
    <property type="entry name" value="SH3"/>
    <property type="match status" value="1"/>
</dbReference>
<dbReference type="AlphaFoldDB" id="A0A1E4SL37"/>
<dbReference type="GeneID" id="30984903"/>
<protein>
    <recommendedName>
        <fullName evidence="3">SH3 domain-containing protein</fullName>
    </recommendedName>
</protein>
<dbReference type="GO" id="GO:0031097">
    <property type="term" value="C:medial cortex"/>
    <property type="evidence" value="ECO:0007669"/>
    <property type="project" value="TreeGrafter"/>
</dbReference>
<dbReference type="PANTHER" id="PTHR47174">
    <property type="entry name" value="BRIDGING INTEGRATOR 3"/>
    <property type="match status" value="1"/>
</dbReference>
<dbReference type="Gene3D" id="1.20.1270.60">
    <property type="entry name" value="Arfaptin homology (AH) domain/BAR domain"/>
    <property type="match status" value="1"/>
</dbReference>
<dbReference type="SUPFAM" id="SSF103657">
    <property type="entry name" value="BAR/IMD domain-like"/>
    <property type="match status" value="1"/>
</dbReference>
<dbReference type="RefSeq" id="XP_020065264.1">
    <property type="nucleotide sequence ID" value="XM_020210767.1"/>
</dbReference>
<dbReference type="EMBL" id="KV453911">
    <property type="protein sequence ID" value="ODV80142.1"/>
    <property type="molecule type" value="Genomic_DNA"/>
</dbReference>
<dbReference type="PANTHER" id="PTHR47174:SF1">
    <property type="entry name" value="REDUCED VIABILITY UPON STARVATION PROTEIN 167"/>
    <property type="match status" value="1"/>
</dbReference>
<dbReference type="InterPro" id="IPR001452">
    <property type="entry name" value="SH3_domain"/>
</dbReference>
<dbReference type="OrthoDB" id="10255128at2759"/>
<name>A0A1E4SL37_9ASCO</name>
<dbReference type="Pfam" id="PF00018">
    <property type="entry name" value="SH3_1"/>
    <property type="match status" value="1"/>
</dbReference>
<dbReference type="InterPro" id="IPR036028">
    <property type="entry name" value="SH3-like_dom_sf"/>
</dbReference>
<accession>A0A1E4SL37</accession>
<dbReference type="GO" id="GO:0006897">
    <property type="term" value="P:endocytosis"/>
    <property type="evidence" value="ECO:0007669"/>
    <property type="project" value="InterPro"/>
</dbReference>
<dbReference type="Proteomes" id="UP000094285">
    <property type="component" value="Unassembled WGS sequence"/>
</dbReference>
<dbReference type="STRING" id="984487.A0A1E4SL37"/>
<dbReference type="PRINTS" id="PR00452">
    <property type="entry name" value="SH3DOMAIN"/>
</dbReference>
<dbReference type="PROSITE" id="PS50002">
    <property type="entry name" value="SH3"/>
    <property type="match status" value="1"/>
</dbReference>
<keyword evidence="1 2" id="KW-0728">SH3 domain</keyword>
<proteinExistence type="predicted"/>
<reference evidence="5" key="1">
    <citation type="submission" date="2016-05" db="EMBL/GenBank/DDBJ databases">
        <title>Comparative genomics of biotechnologically important yeasts.</title>
        <authorList>
            <consortium name="DOE Joint Genome Institute"/>
            <person name="Riley R."/>
            <person name="Haridas S."/>
            <person name="Wolfe K.H."/>
            <person name="Lopes M.R."/>
            <person name="Hittinger C.T."/>
            <person name="Goker M."/>
            <person name="Salamov A."/>
            <person name="Wisecaver J."/>
            <person name="Long T.M."/>
            <person name="Aerts A.L."/>
            <person name="Barry K."/>
            <person name="Choi C."/>
            <person name="Clum A."/>
            <person name="Coughlan A.Y."/>
            <person name="Deshpande S."/>
            <person name="Douglass A.P."/>
            <person name="Hanson S.J."/>
            <person name="Klenk H.-P."/>
            <person name="Labutti K."/>
            <person name="Lapidus A."/>
            <person name="Lindquist E."/>
            <person name="Lipzen A."/>
            <person name="Meier-Kolthoff J.P."/>
            <person name="Ohm R.A."/>
            <person name="Otillar R.P."/>
            <person name="Pangilinan J."/>
            <person name="Peng Y."/>
            <person name="Rokas A."/>
            <person name="Rosa C.A."/>
            <person name="Scheuner C."/>
            <person name="Sibirny A.A."/>
            <person name="Slot J.C."/>
            <person name="Stielow J.B."/>
            <person name="Sun H."/>
            <person name="Kurtzman C.P."/>
            <person name="Blackwell M."/>
            <person name="Grigoriev I.V."/>
            <person name="Jeffries T.W."/>
        </authorList>
    </citation>
    <scope>NUCLEOTIDE SEQUENCE [LARGE SCALE GENOMIC DNA]</scope>
    <source>
        <strain evidence="5">NRRL Y-17324</strain>
    </source>
</reference>
<evidence type="ECO:0000259" key="3">
    <source>
        <dbReference type="PROSITE" id="PS50002"/>
    </source>
</evidence>